<comment type="caution">
    <text evidence="1">The sequence shown here is derived from an EMBL/GenBank/DDBJ whole genome shotgun (WGS) entry which is preliminary data.</text>
</comment>
<protein>
    <submittedName>
        <fullName evidence="1">Uncharacterized protein</fullName>
    </submittedName>
</protein>
<evidence type="ECO:0000313" key="1">
    <source>
        <dbReference type="EMBL" id="KAF9522691.1"/>
    </source>
</evidence>
<dbReference type="Proteomes" id="UP000807306">
    <property type="component" value="Unassembled WGS sequence"/>
</dbReference>
<sequence length="67" mass="7698">MLTSVDRRRNDTIKAFQGAAMIGLKKFCVEVNEKIWPSRRMAHPLSIGDGHELELKRQELLETFGLD</sequence>
<gene>
    <name evidence="1" type="ORF">CPB83DRAFT_864082</name>
</gene>
<accession>A0A9P6JIV7</accession>
<reference evidence="1" key="1">
    <citation type="submission" date="2020-11" db="EMBL/GenBank/DDBJ databases">
        <authorList>
            <consortium name="DOE Joint Genome Institute"/>
            <person name="Ahrendt S."/>
            <person name="Riley R."/>
            <person name="Andreopoulos W."/>
            <person name="Labutti K."/>
            <person name="Pangilinan J."/>
            <person name="Ruiz-Duenas F.J."/>
            <person name="Barrasa J.M."/>
            <person name="Sanchez-Garcia M."/>
            <person name="Camarero S."/>
            <person name="Miyauchi S."/>
            <person name="Serrano A."/>
            <person name="Linde D."/>
            <person name="Babiker R."/>
            <person name="Drula E."/>
            <person name="Ayuso-Fernandez I."/>
            <person name="Pacheco R."/>
            <person name="Padilla G."/>
            <person name="Ferreira P."/>
            <person name="Barriuso J."/>
            <person name="Kellner H."/>
            <person name="Castanera R."/>
            <person name="Alfaro M."/>
            <person name="Ramirez L."/>
            <person name="Pisabarro A.G."/>
            <person name="Kuo A."/>
            <person name="Tritt A."/>
            <person name="Lipzen A."/>
            <person name="He G."/>
            <person name="Yan M."/>
            <person name="Ng V."/>
            <person name="Cullen D."/>
            <person name="Martin F."/>
            <person name="Rosso M.-N."/>
            <person name="Henrissat B."/>
            <person name="Hibbett D."/>
            <person name="Martinez A.T."/>
            <person name="Grigoriev I.V."/>
        </authorList>
    </citation>
    <scope>NUCLEOTIDE SEQUENCE</scope>
    <source>
        <strain evidence="1">CBS 506.95</strain>
    </source>
</reference>
<proteinExistence type="predicted"/>
<dbReference type="AlphaFoldDB" id="A0A9P6JIV7"/>
<evidence type="ECO:0000313" key="2">
    <source>
        <dbReference type="Proteomes" id="UP000807306"/>
    </source>
</evidence>
<keyword evidence="2" id="KW-1185">Reference proteome</keyword>
<name>A0A9P6JIV7_9AGAR</name>
<organism evidence="1 2">
    <name type="scientific">Crepidotus variabilis</name>
    <dbReference type="NCBI Taxonomy" id="179855"/>
    <lineage>
        <taxon>Eukaryota</taxon>
        <taxon>Fungi</taxon>
        <taxon>Dikarya</taxon>
        <taxon>Basidiomycota</taxon>
        <taxon>Agaricomycotina</taxon>
        <taxon>Agaricomycetes</taxon>
        <taxon>Agaricomycetidae</taxon>
        <taxon>Agaricales</taxon>
        <taxon>Agaricineae</taxon>
        <taxon>Crepidotaceae</taxon>
        <taxon>Crepidotus</taxon>
    </lineage>
</organism>
<dbReference type="EMBL" id="MU157937">
    <property type="protein sequence ID" value="KAF9522691.1"/>
    <property type="molecule type" value="Genomic_DNA"/>
</dbReference>